<name>A0A560MIW0_9BRAD</name>
<sequence length="65" mass="7537">MGVIMIRCPRTGRAITTDKKADRETFRCSTVFFSRTYCTICRATHEWFAKDAWVDDPGERMLEAS</sequence>
<comment type="caution">
    <text evidence="1">The sequence shown here is derived from an EMBL/GenBank/DDBJ whole genome shotgun (WGS) entry which is preliminary data.</text>
</comment>
<reference evidence="1 2" key="1">
    <citation type="submission" date="2019-06" db="EMBL/GenBank/DDBJ databases">
        <title>Genomic Encyclopedia of Type Strains, Phase IV (KMG-V): Genome sequencing to study the core and pangenomes of soil and plant-associated prokaryotes.</title>
        <authorList>
            <person name="Whitman W."/>
        </authorList>
    </citation>
    <scope>NUCLEOTIDE SEQUENCE [LARGE SCALE GENOMIC DNA]</scope>
    <source>
        <strain evidence="1 2">BR 10355</strain>
    </source>
</reference>
<proteinExistence type="predicted"/>
<dbReference type="EMBL" id="VITY01000001">
    <property type="protein sequence ID" value="TWC07316.1"/>
    <property type="molecule type" value="Genomic_DNA"/>
</dbReference>
<gene>
    <name evidence="1" type="ORF">FBZ93_101608</name>
</gene>
<dbReference type="AlphaFoldDB" id="A0A560MIW0"/>
<protein>
    <submittedName>
        <fullName evidence="1">Uncharacterized protein</fullName>
    </submittedName>
</protein>
<organism evidence="1 2">
    <name type="scientific">Bradyrhizobium macuxiense</name>
    <dbReference type="NCBI Taxonomy" id="1755647"/>
    <lineage>
        <taxon>Bacteria</taxon>
        <taxon>Pseudomonadati</taxon>
        <taxon>Pseudomonadota</taxon>
        <taxon>Alphaproteobacteria</taxon>
        <taxon>Hyphomicrobiales</taxon>
        <taxon>Nitrobacteraceae</taxon>
        <taxon>Bradyrhizobium</taxon>
    </lineage>
</organism>
<evidence type="ECO:0000313" key="2">
    <source>
        <dbReference type="Proteomes" id="UP000321304"/>
    </source>
</evidence>
<dbReference type="OrthoDB" id="7960669at2"/>
<dbReference type="Proteomes" id="UP000321304">
    <property type="component" value="Unassembled WGS sequence"/>
</dbReference>
<accession>A0A560MIW0</accession>
<keyword evidence="2" id="KW-1185">Reference proteome</keyword>
<dbReference type="RefSeq" id="WP_146984473.1">
    <property type="nucleotide sequence ID" value="NZ_VITY01000001.1"/>
</dbReference>
<evidence type="ECO:0000313" key="1">
    <source>
        <dbReference type="EMBL" id="TWC07316.1"/>
    </source>
</evidence>